<dbReference type="KEGG" id="son:SO_2686"/>
<keyword evidence="2" id="KW-1185">Reference proteome</keyword>
<dbReference type="PATRIC" id="fig|211586.12.peg.2588"/>
<organism evidence="1 2">
    <name type="scientific">Shewanella oneidensis (strain ATCC 700550 / JCM 31522 / CIP 106686 / LMG 19005 / NCIMB 14063 / MR-1)</name>
    <dbReference type="NCBI Taxonomy" id="211586"/>
    <lineage>
        <taxon>Bacteria</taxon>
        <taxon>Pseudomonadati</taxon>
        <taxon>Pseudomonadota</taxon>
        <taxon>Gammaproteobacteria</taxon>
        <taxon>Alteromonadales</taxon>
        <taxon>Shewanellaceae</taxon>
        <taxon>Shewanella</taxon>
    </lineage>
</organism>
<accession>Q8EDQ7</accession>
<dbReference type="OrthoDB" id="5917928at2"/>
<sequence length="82" mass="8707">MTIAVQLNTTSWVLVSSAAAGFMENQTGNVALIRVEDTPPANTDSMGHQLKNEDGLGWSRATAKNIYARLLVGQGSMIVTEG</sequence>
<evidence type="ECO:0000313" key="2">
    <source>
        <dbReference type="Proteomes" id="UP000008186"/>
    </source>
</evidence>
<evidence type="ECO:0000313" key="1">
    <source>
        <dbReference type="EMBL" id="AAN55714.1"/>
    </source>
</evidence>
<dbReference type="STRING" id="211586.SO_2686"/>
<name>Q8EDQ7_SHEON</name>
<protein>
    <submittedName>
        <fullName evidence="1">Mu phage uncharacterized protein</fullName>
    </submittedName>
</protein>
<reference evidence="1 2" key="1">
    <citation type="journal article" date="2002" name="Nat. Biotechnol.">
        <title>Genome sequence of the dissimilatory metal ion-reducing bacterium Shewanella oneidensis.</title>
        <authorList>
            <person name="Heidelberg J.F."/>
            <person name="Paulsen I.T."/>
            <person name="Nelson K.E."/>
            <person name="Gaidos E.J."/>
            <person name="Nelson W.C."/>
            <person name="Read T.D."/>
            <person name="Eisen J.A."/>
            <person name="Seshadri R."/>
            <person name="Ward N."/>
            <person name="Methe B."/>
            <person name="Clayton R.A."/>
            <person name="Meyer T."/>
            <person name="Tsapin A."/>
            <person name="Scott J."/>
            <person name="Beanan M."/>
            <person name="Brinkac L."/>
            <person name="Daugherty S."/>
            <person name="DeBoy R.T."/>
            <person name="Dodson R.J."/>
            <person name="Durkin A.S."/>
            <person name="Haft D.H."/>
            <person name="Kolonay J.F."/>
            <person name="Madupu R."/>
            <person name="Peterson J.D."/>
            <person name="Umayam L.A."/>
            <person name="White O."/>
            <person name="Wolf A.M."/>
            <person name="Vamathevan J."/>
            <person name="Weidman J."/>
            <person name="Impraim M."/>
            <person name="Lee K."/>
            <person name="Berry K."/>
            <person name="Lee C."/>
            <person name="Mueller J."/>
            <person name="Khouri H."/>
            <person name="Gill J."/>
            <person name="Utterback T.R."/>
            <person name="McDonald L.A."/>
            <person name="Feldblyum T.V."/>
            <person name="Smith H.O."/>
            <person name="Venter J.C."/>
            <person name="Nealson K.H."/>
            <person name="Fraser C.M."/>
        </authorList>
    </citation>
    <scope>NUCLEOTIDE SEQUENCE [LARGE SCALE GENOMIC DNA]</scope>
    <source>
        <strain evidence="2">ATCC 700550 / JCM 31522 / CIP 106686 / LMG 19005 / NCIMB 14063 / MR-1</strain>
    </source>
</reference>
<dbReference type="Proteomes" id="UP000008186">
    <property type="component" value="Chromosome"/>
</dbReference>
<reference evidence="1 2" key="4">
    <citation type="journal article" date="2011" name="BMC Genomics">
        <title>Genome-wide protein localization prediction strategies for gram negative bacteria.</title>
        <authorList>
            <person name="Romine M.F."/>
        </authorList>
    </citation>
    <scope>NUCLEOTIDE SEQUENCE [LARGE SCALE GENOMIC DNA]</scope>
    <source>
        <strain evidence="2">ATCC 700550 / JCM 31522 / CIP 106686 / LMG 19005 / NCIMB 14063 / MR-1</strain>
    </source>
</reference>
<dbReference type="RefSeq" id="WP_011072633.1">
    <property type="nucleotide sequence ID" value="NC_004347.2"/>
</dbReference>
<dbReference type="eggNOG" id="ENOG502ZW1F">
    <property type="taxonomic scope" value="Bacteria"/>
</dbReference>
<reference evidence="1 2" key="2">
    <citation type="journal article" date="2005" name="Proteomics">
        <title>Global detection and characterization of hypothetical proteins in Shewanella oneidensis MR-1 using LC-MS based proteomics.</title>
        <authorList>
            <person name="Elias D.A."/>
            <person name="Monroe M.E."/>
            <person name="Marshall M.J."/>
            <person name="Romine M.F."/>
            <person name="Belieav A.S."/>
            <person name="Fredrickson J.K."/>
            <person name="Anderson G.A."/>
            <person name="Smith R.D."/>
            <person name="Lipton M.S."/>
        </authorList>
    </citation>
    <scope>NUCLEOTIDE SEQUENCE [LARGE SCALE GENOMIC DNA]</scope>
    <source>
        <strain evidence="2">ATCC 700550 / JCM 31522 / CIP 106686 / LMG 19005 / NCIMB 14063 / MR-1</strain>
    </source>
</reference>
<proteinExistence type="predicted"/>
<dbReference type="HOGENOM" id="CLU_192683_0_0_6"/>
<dbReference type="EMBL" id="AE014299">
    <property type="protein sequence ID" value="AAN55714.1"/>
    <property type="molecule type" value="Genomic_DNA"/>
</dbReference>
<dbReference type="BioCyc" id="SONE211586:G1GMP-2471-MONOMER"/>
<gene>
    <name evidence="1" type="ordered locus">SO_2686</name>
</gene>
<reference evidence="1 2" key="3">
    <citation type="journal article" date="2008" name="Appl. Environ. Microbiol.">
        <title>Identification of mobile elements and pseudogenes in the Shewanella oneidensis MR-1 genome.</title>
        <authorList>
            <person name="Romine M.F."/>
            <person name="Carlson T.S."/>
            <person name="Norbeck A.D."/>
            <person name="McCue L.A."/>
            <person name="Lipton M.S."/>
        </authorList>
    </citation>
    <scope>NUCLEOTIDE SEQUENCE [LARGE SCALE GENOMIC DNA]</scope>
    <source>
        <strain evidence="2">ATCC 700550 / JCM 31522 / CIP 106686 / LMG 19005 / NCIMB 14063 / MR-1</strain>
    </source>
</reference>
<dbReference type="PaxDb" id="211586-SO_2686"/>
<dbReference type="AlphaFoldDB" id="Q8EDQ7"/>